<evidence type="ECO:0000256" key="1">
    <source>
        <dbReference type="SAM" id="Phobius"/>
    </source>
</evidence>
<reference evidence="2 3" key="1">
    <citation type="submission" date="2024-10" db="EMBL/GenBank/DDBJ databases">
        <authorList>
            <person name="Yang X.-N."/>
        </authorList>
    </citation>
    <scope>NUCLEOTIDE SEQUENCE [LARGE SCALE GENOMIC DNA]</scope>
    <source>
        <strain evidence="2 3">CAU 1059</strain>
    </source>
</reference>
<dbReference type="RefSeq" id="WP_377168367.1">
    <property type="nucleotide sequence ID" value="NZ_JBHTJC010000001.1"/>
</dbReference>
<feature type="transmembrane region" description="Helical" evidence="1">
    <location>
        <begin position="28"/>
        <end position="50"/>
    </location>
</feature>
<keyword evidence="3" id="KW-1185">Reference proteome</keyword>
<evidence type="ECO:0000313" key="3">
    <source>
        <dbReference type="Proteomes" id="UP001607157"/>
    </source>
</evidence>
<keyword evidence="1" id="KW-0472">Membrane</keyword>
<sequence length="56" mass="6012">MIVILAALVGALIGALVARRRKGRPADIAQFAFVYALVFGLAALFVTILIQRAKML</sequence>
<comment type="caution">
    <text evidence="2">The sequence shown here is derived from an EMBL/GenBank/DDBJ whole genome shotgun (WGS) entry which is preliminary data.</text>
</comment>
<dbReference type="Proteomes" id="UP001607157">
    <property type="component" value="Unassembled WGS sequence"/>
</dbReference>
<accession>A0ABW7I4J8</accession>
<evidence type="ECO:0000313" key="2">
    <source>
        <dbReference type="EMBL" id="MFH0253087.1"/>
    </source>
</evidence>
<keyword evidence="1" id="KW-0812">Transmembrane</keyword>
<name>A0ABW7I4J8_9RHOB</name>
<keyword evidence="1" id="KW-1133">Transmembrane helix</keyword>
<protein>
    <recommendedName>
        <fullName evidence="4">PEP-CTERM protein-sorting domain-containing protein</fullName>
    </recommendedName>
</protein>
<evidence type="ECO:0008006" key="4">
    <source>
        <dbReference type="Google" id="ProtNLM"/>
    </source>
</evidence>
<proteinExistence type="predicted"/>
<dbReference type="EMBL" id="JBIHMM010000001">
    <property type="protein sequence ID" value="MFH0253087.1"/>
    <property type="molecule type" value="Genomic_DNA"/>
</dbReference>
<organism evidence="2 3">
    <name type="scientific">Roseovarius aquimarinus</name>
    <dbReference type="NCBI Taxonomy" id="1229156"/>
    <lineage>
        <taxon>Bacteria</taxon>
        <taxon>Pseudomonadati</taxon>
        <taxon>Pseudomonadota</taxon>
        <taxon>Alphaproteobacteria</taxon>
        <taxon>Rhodobacterales</taxon>
        <taxon>Roseobacteraceae</taxon>
        <taxon>Roseovarius</taxon>
    </lineage>
</organism>
<gene>
    <name evidence="2" type="ORF">ACGRVM_04235</name>
</gene>